<feature type="compositionally biased region" description="Polar residues" evidence="1">
    <location>
        <begin position="209"/>
        <end position="241"/>
    </location>
</feature>
<name>A0A9N9DWG8_FUNMO</name>
<dbReference type="Proteomes" id="UP000789375">
    <property type="component" value="Unassembled WGS sequence"/>
</dbReference>
<proteinExistence type="predicted"/>
<sequence>MYTNSFETGSKQDISASDFQQDDAGLIYQPSTSNDSPLMPLFNSPKAYGSFDTTVPFSPNQAMEFSSFPFSNSSEISGSSTNVSTFQNSFPNQEMEFSSFPFSNSSTNASAFQFSSPIQAMELLNEQPTISNLFPFSNSSFISEDSGSSIDASDLSDFQFFSPNPAMEFSSNSSFISEVSGSSISSANNQPTISNHYCSFLLSEASGSSDTTAPNTNTSYYQVHSPDNQGLITETTTTPESSQHDESCKETQLWNKGATKSFLSCLKENKKDVQLLAKRGKTAKKVRKLLWERVSIWLKNDQYNITEYQCEIKWKNTKQDHEILRKD</sequence>
<feature type="region of interest" description="Disordered" evidence="1">
    <location>
        <begin position="1"/>
        <end position="32"/>
    </location>
</feature>
<dbReference type="AlphaFoldDB" id="A0A9N9DWG8"/>
<reference evidence="2" key="1">
    <citation type="submission" date="2021-06" db="EMBL/GenBank/DDBJ databases">
        <authorList>
            <person name="Kallberg Y."/>
            <person name="Tangrot J."/>
            <person name="Rosling A."/>
        </authorList>
    </citation>
    <scope>NUCLEOTIDE SEQUENCE</scope>
    <source>
        <strain evidence="2">87-6 pot B 2015</strain>
    </source>
</reference>
<protein>
    <submittedName>
        <fullName evidence="2">11646_t:CDS:1</fullName>
    </submittedName>
</protein>
<organism evidence="2 3">
    <name type="scientific">Funneliformis mosseae</name>
    <name type="common">Endomycorrhizal fungus</name>
    <name type="synonym">Glomus mosseae</name>
    <dbReference type="NCBI Taxonomy" id="27381"/>
    <lineage>
        <taxon>Eukaryota</taxon>
        <taxon>Fungi</taxon>
        <taxon>Fungi incertae sedis</taxon>
        <taxon>Mucoromycota</taxon>
        <taxon>Glomeromycotina</taxon>
        <taxon>Glomeromycetes</taxon>
        <taxon>Glomerales</taxon>
        <taxon>Glomeraceae</taxon>
        <taxon>Funneliformis</taxon>
    </lineage>
</organism>
<feature type="region of interest" description="Disordered" evidence="1">
    <location>
        <begin position="209"/>
        <end position="249"/>
    </location>
</feature>
<accession>A0A9N9DWG8</accession>
<dbReference type="EMBL" id="CAJVPP010004786">
    <property type="protein sequence ID" value="CAG8655337.1"/>
    <property type="molecule type" value="Genomic_DNA"/>
</dbReference>
<feature type="compositionally biased region" description="Polar residues" evidence="1">
    <location>
        <begin position="1"/>
        <end position="19"/>
    </location>
</feature>
<evidence type="ECO:0000256" key="1">
    <source>
        <dbReference type="SAM" id="MobiDB-lite"/>
    </source>
</evidence>
<evidence type="ECO:0000313" key="3">
    <source>
        <dbReference type="Proteomes" id="UP000789375"/>
    </source>
</evidence>
<comment type="caution">
    <text evidence="2">The sequence shown here is derived from an EMBL/GenBank/DDBJ whole genome shotgun (WGS) entry which is preliminary data.</text>
</comment>
<evidence type="ECO:0000313" key="2">
    <source>
        <dbReference type="EMBL" id="CAG8655337.1"/>
    </source>
</evidence>
<keyword evidence="3" id="KW-1185">Reference proteome</keyword>
<gene>
    <name evidence="2" type="ORF">FMOSSE_LOCUS11673</name>
</gene>